<dbReference type="InterPro" id="IPR050204">
    <property type="entry name" value="AraC_XylS_family_regulators"/>
</dbReference>
<dbReference type="Gene3D" id="1.10.10.60">
    <property type="entry name" value="Homeodomain-like"/>
    <property type="match status" value="1"/>
</dbReference>
<dbReference type="InterPro" id="IPR009057">
    <property type="entry name" value="Homeodomain-like_sf"/>
</dbReference>
<evidence type="ECO:0000259" key="5">
    <source>
        <dbReference type="PROSITE" id="PS01124"/>
    </source>
</evidence>
<evidence type="ECO:0000256" key="2">
    <source>
        <dbReference type="ARBA" id="ARBA00023015"/>
    </source>
</evidence>
<feature type="domain" description="HTH araC/xylS-type" evidence="5">
    <location>
        <begin position="172"/>
        <end position="270"/>
    </location>
</feature>
<keyword evidence="7" id="KW-1185">Reference proteome</keyword>
<name>A0ABW4JCC4_9BACL</name>
<dbReference type="InterPro" id="IPR037923">
    <property type="entry name" value="HTH-like"/>
</dbReference>
<keyword evidence="1" id="KW-0963">Cytoplasm</keyword>
<organism evidence="6 7">
    <name type="scientific">Alicyclobacillus fodiniaquatilis</name>
    <dbReference type="NCBI Taxonomy" id="1661150"/>
    <lineage>
        <taxon>Bacteria</taxon>
        <taxon>Bacillati</taxon>
        <taxon>Bacillota</taxon>
        <taxon>Bacilli</taxon>
        <taxon>Bacillales</taxon>
        <taxon>Alicyclobacillaceae</taxon>
        <taxon>Alicyclobacillus</taxon>
    </lineage>
</organism>
<evidence type="ECO:0000313" key="7">
    <source>
        <dbReference type="Proteomes" id="UP001597079"/>
    </source>
</evidence>
<keyword evidence="2" id="KW-0805">Transcription regulation</keyword>
<dbReference type="SUPFAM" id="SSF51215">
    <property type="entry name" value="Regulatory protein AraC"/>
    <property type="match status" value="1"/>
</dbReference>
<reference evidence="7" key="1">
    <citation type="journal article" date="2019" name="Int. J. Syst. Evol. Microbiol.">
        <title>The Global Catalogue of Microorganisms (GCM) 10K type strain sequencing project: providing services to taxonomists for standard genome sequencing and annotation.</title>
        <authorList>
            <consortium name="The Broad Institute Genomics Platform"/>
            <consortium name="The Broad Institute Genome Sequencing Center for Infectious Disease"/>
            <person name="Wu L."/>
            <person name="Ma J."/>
        </authorList>
    </citation>
    <scope>NUCLEOTIDE SEQUENCE [LARGE SCALE GENOMIC DNA]</scope>
    <source>
        <strain evidence="7">CGMCC 1.12286</strain>
    </source>
</reference>
<proteinExistence type="predicted"/>
<evidence type="ECO:0000256" key="3">
    <source>
        <dbReference type="ARBA" id="ARBA00023125"/>
    </source>
</evidence>
<dbReference type="InterPro" id="IPR018060">
    <property type="entry name" value="HTH_AraC"/>
</dbReference>
<evidence type="ECO:0000313" key="6">
    <source>
        <dbReference type="EMBL" id="MFD1673977.1"/>
    </source>
</evidence>
<dbReference type="Pfam" id="PF12833">
    <property type="entry name" value="HTH_18"/>
    <property type="match status" value="1"/>
</dbReference>
<sequence>MQTLKSAQVQWKAQVYTVEEATYDRLDIANIVYPNWIISHVVSGEVVTESNHEEHVVQAGGVMIHPPFLPFSERAAGPGIHHWMSLDLIGAHNVEFLRLYPIGPVIHLADPAKYQAIFRELLSHWLDMDAPFRDMSVTNETLRLVTLLMKNWKQEEQPIRSSAFMTGQDRFFFLIRYMSENIEKKITRDLLADQAHLSPNYLDKAFHKAYGMNPMQMLREMRLNKAKSMLESTGETLASIATACGLNDAAYLSRQFHNTFGTTPGKYRNYMQMAKASYLSLHP</sequence>
<dbReference type="PANTHER" id="PTHR46796">
    <property type="entry name" value="HTH-TYPE TRANSCRIPTIONAL ACTIVATOR RHAS-RELATED"/>
    <property type="match status" value="1"/>
</dbReference>
<dbReference type="PANTHER" id="PTHR46796:SF13">
    <property type="entry name" value="HTH-TYPE TRANSCRIPTIONAL ACTIVATOR RHAS"/>
    <property type="match status" value="1"/>
</dbReference>
<protein>
    <submittedName>
        <fullName evidence="6">Helix-turn-helix domain-containing protein</fullName>
    </submittedName>
</protein>
<dbReference type="SMART" id="SM00342">
    <property type="entry name" value="HTH_ARAC"/>
    <property type="match status" value="1"/>
</dbReference>
<evidence type="ECO:0000256" key="1">
    <source>
        <dbReference type="ARBA" id="ARBA00022490"/>
    </source>
</evidence>
<dbReference type="PROSITE" id="PS01124">
    <property type="entry name" value="HTH_ARAC_FAMILY_2"/>
    <property type="match status" value="1"/>
</dbReference>
<dbReference type="RefSeq" id="WP_377941630.1">
    <property type="nucleotide sequence ID" value="NZ_JBHUCX010000014.1"/>
</dbReference>
<evidence type="ECO:0000256" key="4">
    <source>
        <dbReference type="ARBA" id="ARBA00023163"/>
    </source>
</evidence>
<dbReference type="Proteomes" id="UP001597079">
    <property type="component" value="Unassembled WGS sequence"/>
</dbReference>
<comment type="caution">
    <text evidence="6">The sequence shown here is derived from an EMBL/GenBank/DDBJ whole genome shotgun (WGS) entry which is preliminary data.</text>
</comment>
<keyword evidence="4" id="KW-0804">Transcription</keyword>
<dbReference type="EMBL" id="JBHUCX010000014">
    <property type="protein sequence ID" value="MFD1673977.1"/>
    <property type="molecule type" value="Genomic_DNA"/>
</dbReference>
<accession>A0ABW4JCC4</accession>
<gene>
    <name evidence="6" type="ORF">ACFSB2_04540</name>
</gene>
<keyword evidence="3" id="KW-0238">DNA-binding</keyword>
<dbReference type="SUPFAM" id="SSF46689">
    <property type="entry name" value="Homeodomain-like"/>
    <property type="match status" value="2"/>
</dbReference>